<evidence type="ECO:0000313" key="3">
    <source>
        <dbReference type="Proteomes" id="UP001642720"/>
    </source>
</evidence>
<organism evidence="2 3">
    <name type="scientific">Trichoderma ghanense</name>
    <dbReference type="NCBI Taxonomy" id="65468"/>
    <lineage>
        <taxon>Eukaryota</taxon>
        <taxon>Fungi</taxon>
        <taxon>Dikarya</taxon>
        <taxon>Ascomycota</taxon>
        <taxon>Pezizomycotina</taxon>
        <taxon>Sordariomycetes</taxon>
        <taxon>Hypocreomycetidae</taxon>
        <taxon>Hypocreales</taxon>
        <taxon>Hypocreaceae</taxon>
        <taxon>Trichoderma</taxon>
    </lineage>
</organism>
<evidence type="ECO:0000256" key="1">
    <source>
        <dbReference type="SAM" id="MobiDB-lite"/>
    </source>
</evidence>
<dbReference type="GeneID" id="300577271"/>
<evidence type="ECO:0000313" key="2">
    <source>
        <dbReference type="EMBL" id="TFB02783.1"/>
    </source>
</evidence>
<accession>A0ABY2H3K4</accession>
<protein>
    <submittedName>
        <fullName evidence="2">Uncharacterized protein</fullName>
    </submittedName>
</protein>
<feature type="compositionally biased region" description="Basic and acidic residues" evidence="1">
    <location>
        <begin position="21"/>
        <end position="33"/>
    </location>
</feature>
<gene>
    <name evidence="2" type="ORF">CCMA1212_005564</name>
</gene>
<keyword evidence="3" id="KW-1185">Reference proteome</keyword>
<reference evidence="2 3" key="1">
    <citation type="submission" date="2018-01" db="EMBL/GenBank/DDBJ databases">
        <title>Genome characterization of the sugarcane-associated fungus Trichoderma ghanense CCMA-1212 and their application in lignocelulose bioconversion.</title>
        <authorList>
            <person name="Steindorff A.S."/>
            <person name="Mendes T.D."/>
            <person name="Vilela E.S.D."/>
            <person name="Rodrigues D.S."/>
            <person name="Formighieri E.F."/>
            <person name="Melo I.S."/>
            <person name="Favaro L.C.L."/>
        </authorList>
    </citation>
    <scope>NUCLEOTIDE SEQUENCE [LARGE SCALE GENOMIC DNA]</scope>
    <source>
        <strain evidence="2 3">CCMA-1212</strain>
    </source>
</reference>
<comment type="caution">
    <text evidence="2">The sequence shown here is derived from an EMBL/GenBank/DDBJ whole genome shotgun (WGS) entry which is preliminary data.</text>
</comment>
<sequence length="60" mass="6297">MPATLGPIYGTAPTPVATDNSNERSQPHHKDGDAPSELGQGRRRQHPSHRALAPSSSAAN</sequence>
<proteinExistence type="predicted"/>
<name>A0ABY2H3K4_9HYPO</name>
<dbReference type="RefSeq" id="XP_073558984.1">
    <property type="nucleotide sequence ID" value="XM_073702821.1"/>
</dbReference>
<feature type="region of interest" description="Disordered" evidence="1">
    <location>
        <begin position="1"/>
        <end position="60"/>
    </location>
</feature>
<dbReference type="Proteomes" id="UP001642720">
    <property type="component" value="Unassembled WGS sequence"/>
</dbReference>
<dbReference type="EMBL" id="PPTA01000006">
    <property type="protein sequence ID" value="TFB02783.1"/>
    <property type="molecule type" value="Genomic_DNA"/>
</dbReference>